<dbReference type="Proteomes" id="UP000527355">
    <property type="component" value="Unassembled WGS sequence"/>
</dbReference>
<name>A0A7J7ZY06_MYOMY</name>
<reference evidence="2 3" key="1">
    <citation type="journal article" date="2020" name="Nature">
        <title>Six reference-quality genomes reveal evolution of bat adaptations.</title>
        <authorList>
            <person name="Jebb D."/>
            <person name="Huang Z."/>
            <person name="Pippel M."/>
            <person name="Hughes G.M."/>
            <person name="Lavrichenko K."/>
            <person name="Devanna P."/>
            <person name="Winkler S."/>
            <person name="Jermiin L.S."/>
            <person name="Skirmuntt E.C."/>
            <person name="Katzourakis A."/>
            <person name="Burkitt-Gray L."/>
            <person name="Ray D.A."/>
            <person name="Sullivan K.A.M."/>
            <person name="Roscito J.G."/>
            <person name="Kirilenko B.M."/>
            <person name="Davalos L.M."/>
            <person name="Corthals A.P."/>
            <person name="Power M.L."/>
            <person name="Jones G."/>
            <person name="Ransome R.D."/>
            <person name="Dechmann D.K.N."/>
            <person name="Locatelli A.G."/>
            <person name="Puechmaille S.J."/>
            <person name="Fedrigo O."/>
            <person name="Jarvis E.D."/>
            <person name="Hiller M."/>
            <person name="Vernes S.C."/>
            <person name="Myers E.W."/>
            <person name="Teeling E.C."/>
        </authorList>
    </citation>
    <scope>NUCLEOTIDE SEQUENCE [LARGE SCALE GENOMIC DNA]</scope>
    <source>
        <strain evidence="2">MMyoMyo1</strain>
        <tissue evidence="2">Flight muscle</tissue>
    </source>
</reference>
<protein>
    <submittedName>
        <fullName evidence="2">Uncharacterized protein</fullName>
    </submittedName>
</protein>
<feature type="region of interest" description="Disordered" evidence="1">
    <location>
        <begin position="1"/>
        <end position="25"/>
    </location>
</feature>
<feature type="region of interest" description="Disordered" evidence="1">
    <location>
        <begin position="193"/>
        <end position="214"/>
    </location>
</feature>
<keyword evidence="3" id="KW-1185">Reference proteome</keyword>
<dbReference type="EMBL" id="JABWUV010000002">
    <property type="protein sequence ID" value="KAF6379011.1"/>
    <property type="molecule type" value="Genomic_DNA"/>
</dbReference>
<evidence type="ECO:0000256" key="1">
    <source>
        <dbReference type="SAM" id="MobiDB-lite"/>
    </source>
</evidence>
<evidence type="ECO:0000313" key="3">
    <source>
        <dbReference type="Proteomes" id="UP000527355"/>
    </source>
</evidence>
<feature type="compositionally biased region" description="Low complexity" evidence="1">
    <location>
        <begin position="193"/>
        <end position="208"/>
    </location>
</feature>
<sequence length="214" mass="23099">MKEVKKRLQECNTSETVHEKEQNKNVSGMWPLLSSSLTQLPTTPTPSSHSVPGPASLLLPEHMEACPCGWSAPLPTIILAQSLSSVLEPTFVKCSVFIGSALQAQRRDRRCLATGVLHPRQMQYISRPRITRVRALGPSDLVSHPRGGIPGHSSPRGDSRLSTFLQGSPRGRVGRCLGLSFSTSTGHLCHLCPRSTSSRPSPRAACRAEPPPAA</sequence>
<evidence type="ECO:0000313" key="2">
    <source>
        <dbReference type="EMBL" id="KAF6379011.1"/>
    </source>
</evidence>
<comment type="caution">
    <text evidence="2">The sequence shown here is derived from an EMBL/GenBank/DDBJ whole genome shotgun (WGS) entry which is preliminary data.</text>
</comment>
<organism evidence="2 3">
    <name type="scientific">Myotis myotis</name>
    <name type="common">Greater mouse-eared bat</name>
    <name type="synonym">Vespertilio myotis</name>
    <dbReference type="NCBI Taxonomy" id="51298"/>
    <lineage>
        <taxon>Eukaryota</taxon>
        <taxon>Metazoa</taxon>
        <taxon>Chordata</taxon>
        <taxon>Craniata</taxon>
        <taxon>Vertebrata</taxon>
        <taxon>Euteleostomi</taxon>
        <taxon>Mammalia</taxon>
        <taxon>Eutheria</taxon>
        <taxon>Laurasiatheria</taxon>
        <taxon>Chiroptera</taxon>
        <taxon>Yangochiroptera</taxon>
        <taxon>Vespertilionidae</taxon>
        <taxon>Myotis</taxon>
    </lineage>
</organism>
<accession>A0A7J7ZY06</accession>
<proteinExistence type="predicted"/>
<feature type="region of interest" description="Disordered" evidence="1">
    <location>
        <begin position="139"/>
        <end position="160"/>
    </location>
</feature>
<gene>
    <name evidence="2" type="ORF">mMyoMyo1_009881</name>
</gene>
<dbReference type="AlphaFoldDB" id="A0A7J7ZY06"/>